<protein>
    <submittedName>
        <fullName evidence="1">Uncharacterized protein</fullName>
    </submittedName>
</protein>
<dbReference type="KEGG" id="hso:HS_0213"/>
<dbReference type="HOGENOM" id="CLU_1493746_0_0_6"/>
<dbReference type="Pfam" id="PF16162">
    <property type="entry name" value="KwaB"/>
    <property type="match status" value="1"/>
</dbReference>
<reference evidence="1" key="1">
    <citation type="submission" date="2006-08" db="EMBL/GenBank/DDBJ databases">
        <title>Complete genome sequence of Haemophilus somnus 129PT.</title>
        <authorList>
            <person name="Copeland A."/>
            <person name="Lucas S."/>
            <person name="Lapidus A."/>
            <person name="Barry K."/>
            <person name="Glavina del Rio T."/>
            <person name="Hammon N."/>
            <person name="Dalin E."/>
            <person name="Tice H."/>
            <person name="Pitluck S."/>
            <person name="Brettin T.S."/>
            <person name="Bruce D."/>
            <person name="Challacombe J.F."/>
            <person name="Chertkov O."/>
            <person name="Detter J.C."/>
            <person name="Gilna P."/>
            <person name="Han S."/>
            <person name="Misra M."/>
            <person name="Tapia R."/>
            <person name="Thayer N.N."/>
            <person name="Xie G."/>
            <person name="Inzana T.J."/>
            <person name="Duncan A.J."/>
            <person name="Siddaramppa S."/>
            <person name="Richardson P."/>
        </authorList>
    </citation>
    <scope>NUCLEOTIDE SEQUENCE</scope>
    <source>
        <strain evidence="1">129PT</strain>
    </source>
</reference>
<gene>
    <name evidence="1" type="ordered locus">HS_0213</name>
</gene>
<proteinExistence type="predicted"/>
<evidence type="ECO:0000313" key="1">
    <source>
        <dbReference type="EMBL" id="ABI24491.1"/>
    </source>
</evidence>
<sequence length="187" mass="21573">MAPVNIFSSKHFFIKKHKSRLEKIKDDFLRITPGFQMIKVNGRLLVINLQTLERNFGFHDIIKKEAVSGCSAIKSINILSNPEVLIELIEDVKYARKLTKIAKGSPVLSAKIPNKQIIEFCKIYPSLRNKFRFNEDKEQIILDTKVSKDLFIKVLMDDFLTSELTKYNYVSLAKDNLSDSMDEQTTE</sequence>
<dbReference type="eggNOG" id="ENOG50331ZF">
    <property type="taxonomic scope" value="Bacteria"/>
</dbReference>
<dbReference type="NCBIfam" id="NF041623">
    <property type="entry name" value="KwaB"/>
    <property type="match status" value="1"/>
</dbReference>
<dbReference type="InterPro" id="IPR048119">
    <property type="entry name" value="KwaB"/>
</dbReference>
<accession>Q0I1T1</accession>
<name>Q0I1T1_HISS1</name>
<dbReference type="AlphaFoldDB" id="Q0I1T1"/>
<organism evidence="1">
    <name type="scientific">Histophilus somni (strain 129Pt)</name>
    <name type="common">Haemophilus somnus</name>
    <dbReference type="NCBI Taxonomy" id="205914"/>
    <lineage>
        <taxon>Bacteria</taxon>
        <taxon>Pseudomonadati</taxon>
        <taxon>Pseudomonadota</taxon>
        <taxon>Gammaproteobacteria</taxon>
        <taxon>Pasteurellales</taxon>
        <taxon>Pasteurellaceae</taxon>
        <taxon>Histophilus</taxon>
    </lineage>
</organism>
<dbReference type="EMBL" id="CP000436">
    <property type="protein sequence ID" value="ABI24491.1"/>
    <property type="molecule type" value="Genomic_DNA"/>
</dbReference>
<dbReference type="InterPro" id="IPR032359">
    <property type="entry name" value="KwaB-like"/>
</dbReference>